<evidence type="ECO:0000313" key="9">
    <source>
        <dbReference type="EMBL" id="MBA8828333.1"/>
    </source>
</evidence>
<dbReference type="RefSeq" id="WP_182483758.1">
    <property type="nucleotide sequence ID" value="NZ_JACGWU010000001.1"/>
</dbReference>
<feature type="transmembrane region" description="Helical" evidence="7">
    <location>
        <begin position="242"/>
        <end position="262"/>
    </location>
</feature>
<evidence type="ECO:0000256" key="3">
    <source>
        <dbReference type="ARBA" id="ARBA00022475"/>
    </source>
</evidence>
<feature type="transmembrane region" description="Helical" evidence="7">
    <location>
        <begin position="99"/>
        <end position="120"/>
    </location>
</feature>
<dbReference type="InterPro" id="IPR000620">
    <property type="entry name" value="EamA_dom"/>
</dbReference>
<name>A0A7W3PNL5_9MICO</name>
<dbReference type="SUPFAM" id="SSF103481">
    <property type="entry name" value="Multidrug resistance efflux transporter EmrE"/>
    <property type="match status" value="2"/>
</dbReference>
<feature type="transmembrane region" description="Helical" evidence="7">
    <location>
        <begin position="172"/>
        <end position="199"/>
    </location>
</feature>
<evidence type="ECO:0000256" key="7">
    <source>
        <dbReference type="SAM" id="Phobius"/>
    </source>
</evidence>
<protein>
    <submittedName>
        <fullName evidence="9">DME family drug/metabolite transporter</fullName>
    </submittedName>
</protein>
<evidence type="ECO:0000256" key="5">
    <source>
        <dbReference type="ARBA" id="ARBA00022989"/>
    </source>
</evidence>
<evidence type="ECO:0000259" key="8">
    <source>
        <dbReference type="Pfam" id="PF00892"/>
    </source>
</evidence>
<accession>A0A7W3PNL5</accession>
<feature type="transmembrane region" description="Helical" evidence="7">
    <location>
        <begin position="12"/>
        <end position="34"/>
    </location>
</feature>
<sequence length="320" mass="32448">MDAGQNRAANSAGVSAILIASLMWGTTGTAASFIPGIPPATIGAAAMGIGGVILGLTAVRGVRRVLRTPGALPLVLLGALALASYTLVFYVGMAWAGVALGNVLALGSAPLFAGLIEWIVDRRRVSGRWILATAIAVIGGVLLVVGRDHSADRRVVDLGVPAGVPPGVAPNYVVAGIAIALLAGLSYAVYTFVAARLIASRPAAAPVNHRAVISSIQVVAALPLILVLAFTAGPVIAQPLSWGILLYLAIFPTAIGHSLLAFSLGRMRASTSTVFSLFEPVVAVMLAATIVGEAITPVGWLGLAVVIAGLALLSTPTRRP</sequence>
<dbReference type="GO" id="GO:0005886">
    <property type="term" value="C:plasma membrane"/>
    <property type="evidence" value="ECO:0007669"/>
    <property type="project" value="UniProtKB-SubCell"/>
</dbReference>
<comment type="similarity">
    <text evidence="2">Belongs to the EamA transporter family.</text>
</comment>
<feature type="domain" description="EamA" evidence="8">
    <location>
        <begin position="175"/>
        <end position="314"/>
    </location>
</feature>
<comment type="caution">
    <text evidence="9">The sequence shown here is derived from an EMBL/GenBank/DDBJ whole genome shotgun (WGS) entry which is preliminary data.</text>
</comment>
<feature type="transmembrane region" description="Helical" evidence="7">
    <location>
        <begin position="211"/>
        <end position="236"/>
    </location>
</feature>
<keyword evidence="10" id="KW-1185">Reference proteome</keyword>
<keyword evidence="5 7" id="KW-1133">Transmembrane helix</keyword>
<dbReference type="PANTHER" id="PTHR32322:SF18">
    <property type="entry name" value="S-ADENOSYLMETHIONINE_S-ADENOSYLHOMOCYSTEINE TRANSPORTER"/>
    <property type="match status" value="1"/>
</dbReference>
<dbReference type="AlphaFoldDB" id="A0A7W3PNL5"/>
<organism evidence="9 10">
    <name type="scientific">Alpinimonas psychrophila</name>
    <dbReference type="NCBI Taxonomy" id="748908"/>
    <lineage>
        <taxon>Bacteria</taxon>
        <taxon>Bacillati</taxon>
        <taxon>Actinomycetota</taxon>
        <taxon>Actinomycetes</taxon>
        <taxon>Micrococcales</taxon>
        <taxon>Microbacteriaceae</taxon>
        <taxon>Alpinimonas</taxon>
    </lineage>
</organism>
<dbReference type="InterPro" id="IPR037185">
    <property type="entry name" value="EmrE-like"/>
</dbReference>
<feature type="transmembrane region" description="Helical" evidence="7">
    <location>
        <begin position="298"/>
        <end position="315"/>
    </location>
</feature>
<proteinExistence type="inferred from homology"/>
<feature type="domain" description="EamA" evidence="8">
    <location>
        <begin position="13"/>
        <end position="144"/>
    </location>
</feature>
<feature type="transmembrane region" description="Helical" evidence="7">
    <location>
        <begin position="274"/>
        <end position="292"/>
    </location>
</feature>
<evidence type="ECO:0000256" key="6">
    <source>
        <dbReference type="ARBA" id="ARBA00023136"/>
    </source>
</evidence>
<dbReference type="Gene3D" id="1.10.3730.20">
    <property type="match status" value="1"/>
</dbReference>
<keyword evidence="4 7" id="KW-0812">Transmembrane</keyword>
<feature type="transmembrane region" description="Helical" evidence="7">
    <location>
        <begin position="71"/>
        <end position="93"/>
    </location>
</feature>
<keyword evidence="6 7" id="KW-0472">Membrane</keyword>
<keyword evidence="3" id="KW-1003">Cell membrane</keyword>
<comment type="subcellular location">
    <subcellularLocation>
        <location evidence="1">Cell membrane</location>
        <topology evidence="1">Multi-pass membrane protein</topology>
    </subcellularLocation>
</comment>
<gene>
    <name evidence="9" type="ORF">FB555_000404</name>
</gene>
<dbReference type="EMBL" id="JACGWU010000001">
    <property type="protein sequence ID" value="MBA8828333.1"/>
    <property type="molecule type" value="Genomic_DNA"/>
</dbReference>
<feature type="transmembrane region" description="Helical" evidence="7">
    <location>
        <begin position="129"/>
        <end position="146"/>
    </location>
</feature>
<evidence type="ECO:0000256" key="1">
    <source>
        <dbReference type="ARBA" id="ARBA00004651"/>
    </source>
</evidence>
<feature type="transmembrane region" description="Helical" evidence="7">
    <location>
        <begin position="40"/>
        <end position="59"/>
    </location>
</feature>
<dbReference type="Pfam" id="PF00892">
    <property type="entry name" value="EamA"/>
    <property type="match status" value="2"/>
</dbReference>
<dbReference type="InterPro" id="IPR050638">
    <property type="entry name" value="AA-Vitamin_Transporters"/>
</dbReference>
<reference evidence="9 10" key="1">
    <citation type="submission" date="2020-07" db="EMBL/GenBank/DDBJ databases">
        <title>Sequencing the genomes of 1000 actinobacteria strains.</title>
        <authorList>
            <person name="Klenk H.-P."/>
        </authorList>
    </citation>
    <scope>NUCLEOTIDE SEQUENCE [LARGE SCALE GENOMIC DNA]</scope>
    <source>
        <strain evidence="9 10">DSM 23737</strain>
    </source>
</reference>
<evidence type="ECO:0000313" key="10">
    <source>
        <dbReference type="Proteomes" id="UP000524237"/>
    </source>
</evidence>
<evidence type="ECO:0000256" key="4">
    <source>
        <dbReference type="ARBA" id="ARBA00022692"/>
    </source>
</evidence>
<evidence type="ECO:0000256" key="2">
    <source>
        <dbReference type="ARBA" id="ARBA00007362"/>
    </source>
</evidence>
<dbReference type="Proteomes" id="UP000524237">
    <property type="component" value="Unassembled WGS sequence"/>
</dbReference>
<dbReference type="PANTHER" id="PTHR32322">
    <property type="entry name" value="INNER MEMBRANE TRANSPORTER"/>
    <property type="match status" value="1"/>
</dbReference>